<dbReference type="Proteomes" id="UP001149140">
    <property type="component" value="Unassembled WGS sequence"/>
</dbReference>
<dbReference type="InterPro" id="IPR000601">
    <property type="entry name" value="PKD_dom"/>
</dbReference>
<sequence length="1184" mass="118340">MPRRVLALIALIISLVVPAAAAADVSPVASGSSTGTTTASFALTVPATANRYLAVGVSTTNAVTVSSVTYGPQVLTLQQQATESGVRSETWGLVAPNAGTATVTVTVSGAAPVIAGATVFAGVDQAAPIINGGAGQQNTGGNSASFVTNGTVTKDGMFGTMTLAPASGTTAITAQGSIDLVVADMNWSTSQGTIRGAGSSRSGNTGANLAQNAGIVWRWTNPTGGINPFALSFVALRATTGTTAPVVSLPTSSNVTTNSATLGGTMTSTGGATISQRGVVYCTCANPVIGGAGVTQVNAGASDTPGAFAVSAPGLAGGTTYTFRAFATNAAGTSYTGDAQFTTVTPNRAPTANAGGPYSFTEGSALTLAGSGTDADNDPLTYSWDVNGDGTYGDATGASPTLTTAQLDALGLDDGPGSAAVRVRVSDGSLTTTSAATTVTVNNAVPNATVGNSGPVAEGSTATVSFTGVNDPSSVDTAAGFRYGYDFDNNGTYEVGGSTYATATTSATATVPASFLADGPGTRTVRMVVFDKDGVGHQYTTAITVNNAAPTGTLANVAVDEGSTATVGLTDVADAGGDAVRYAYDLDNDGTYEIGSLTYANASSATTAQLPAALTADGPVTRTVRAAVIDKDGGFSSYTATVTVRNVVPTGTLANVTVDEGSTATVGLANVADAGGDAVRYAYDFNDDATDDTAVTYANASTATTATLPAALTADGPATHTIRVRVIDKDGGFTVRTATVTVTNVAPAATLTAPATVDEGDVADISFAGVTDASAADGAAGMKYAYDFDNDGTYDVGTLDYATASPLAAVSLPAALTADGPVSRTVKAAVIDKDGGVSTYTKTITVDNVAPTATLADVTVSESAPATLEFTAADDVSAADIAAGFSYEWDVDGDGTFTPGTASVVVPTTDGPSTHTIKGAILDRDGGRHEYTATLHVTNAAPTATITGPDAVASNGETTLTIRTADVGDDLLTAVLDWGDGTTEPITGAGEKTVTHTYTTSGAKSITLLATDSDGAKSPVARHDLTVAELPAAPAPTVTPAPAPESTPTTPASLQQAITGVRITPRCLRADDLRARIAKTQTMKVRFSLAIAGPVKFRLQRLSGKGGASKCPPAHGRPHPDGKRVPGVYSPFTNKSVTVRKGANTMTVAATGRSGKRLKPGTYLLTITSGQVTARTKLWVLANE</sequence>
<dbReference type="EMBL" id="JAPDOD010000014">
    <property type="protein sequence ID" value="MDA0161791.1"/>
    <property type="molecule type" value="Genomic_DNA"/>
</dbReference>
<name>A0A9X3S363_9ACTN</name>
<feature type="signal peptide" evidence="2">
    <location>
        <begin position="1"/>
        <end position="22"/>
    </location>
</feature>
<dbReference type="SUPFAM" id="SSF49299">
    <property type="entry name" value="PKD domain"/>
    <property type="match status" value="2"/>
</dbReference>
<accession>A0A9X3S363</accession>
<keyword evidence="2" id="KW-0732">Signal</keyword>
<dbReference type="Pfam" id="PF18911">
    <property type="entry name" value="PKD_4"/>
    <property type="match status" value="1"/>
</dbReference>
<evidence type="ECO:0000313" key="4">
    <source>
        <dbReference type="EMBL" id="MDA0161791.1"/>
    </source>
</evidence>
<feature type="region of interest" description="Disordered" evidence="1">
    <location>
        <begin position="1033"/>
        <end position="1054"/>
    </location>
</feature>
<reference evidence="4" key="1">
    <citation type="submission" date="2022-10" db="EMBL/GenBank/DDBJ databases">
        <title>The WGS of Solirubrobacter ginsenosidimutans DSM 21036.</title>
        <authorList>
            <person name="Jiang Z."/>
        </authorList>
    </citation>
    <scope>NUCLEOTIDE SEQUENCE</scope>
    <source>
        <strain evidence="4">DSM 21036</strain>
    </source>
</reference>
<dbReference type="SMART" id="SM00089">
    <property type="entry name" value="PKD"/>
    <property type="match status" value="3"/>
</dbReference>
<dbReference type="InterPro" id="IPR013783">
    <property type="entry name" value="Ig-like_fold"/>
</dbReference>
<feature type="compositionally biased region" description="Pro residues" evidence="1">
    <location>
        <begin position="1033"/>
        <end position="1045"/>
    </location>
</feature>
<feature type="chain" id="PRO_5040899345" evidence="2">
    <location>
        <begin position="23"/>
        <end position="1184"/>
    </location>
</feature>
<gene>
    <name evidence="4" type="ORF">OM076_16075</name>
</gene>
<dbReference type="RefSeq" id="WP_270041008.1">
    <property type="nucleotide sequence ID" value="NZ_JAPDOD010000014.1"/>
</dbReference>
<evidence type="ECO:0000256" key="1">
    <source>
        <dbReference type="SAM" id="MobiDB-lite"/>
    </source>
</evidence>
<dbReference type="Gene3D" id="2.60.40.10">
    <property type="entry name" value="Immunoglobulins"/>
    <property type="match status" value="3"/>
</dbReference>
<organism evidence="4 5">
    <name type="scientific">Solirubrobacter ginsenosidimutans</name>
    <dbReference type="NCBI Taxonomy" id="490573"/>
    <lineage>
        <taxon>Bacteria</taxon>
        <taxon>Bacillati</taxon>
        <taxon>Actinomycetota</taxon>
        <taxon>Thermoleophilia</taxon>
        <taxon>Solirubrobacterales</taxon>
        <taxon>Solirubrobacteraceae</taxon>
        <taxon>Solirubrobacter</taxon>
    </lineage>
</organism>
<feature type="region of interest" description="Disordered" evidence="1">
    <location>
        <begin position="1103"/>
        <end position="1131"/>
    </location>
</feature>
<keyword evidence="5" id="KW-1185">Reference proteome</keyword>
<evidence type="ECO:0000313" key="5">
    <source>
        <dbReference type="Proteomes" id="UP001149140"/>
    </source>
</evidence>
<dbReference type="GO" id="GO:0005975">
    <property type="term" value="P:carbohydrate metabolic process"/>
    <property type="evidence" value="ECO:0007669"/>
    <property type="project" value="UniProtKB-ARBA"/>
</dbReference>
<proteinExistence type="predicted"/>
<evidence type="ECO:0000259" key="3">
    <source>
        <dbReference type="PROSITE" id="PS50093"/>
    </source>
</evidence>
<protein>
    <submittedName>
        <fullName evidence="4">PKD domain-containing protein</fullName>
    </submittedName>
</protein>
<feature type="domain" description="PKD" evidence="3">
    <location>
        <begin position="959"/>
        <end position="1015"/>
    </location>
</feature>
<dbReference type="InterPro" id="IPR035986">
    <property type="entry name" value="PKD_dom_sf"/>
</dbReference>
<dbReference type="AlphaFoldDB" id="A0A9X3S363"/>
<dbReference type="PROSITE" id="PS50093">
    <property type="entry name" value="PKD"/>
    <property type="match status" value="1"/>
</dbReference>
<dbReference type="InterPro" id="IPR022409">
    <property type="entry name" value="PKD/Chitinase_dom"/>
</dbReference>
<evidence type="ECO:0000256" key="2">
    <source>
        <dbReference type="SAM" id="SignalP"/>
    </source>
</evidence>
<comment type="caution">
    <text evidence="4">The sequence shown here is derived from an EMBL/GenBank/DDBJ whole genome shotgun (WGS) entry which is preliminary data.</text>
</comment>